<proteinExistence type="predicted"/>
<accession>A0ABW5RCL0</accession>
<evidence type="ECO:0000313" key="2">
    <source>
        <dbReference type="Proteomes" id="UP001597497"/>
    </source>
</evidence>
<reference evidence="2" key="1">
    <citation type="journal article" date="2019" name="Int. J. Syst. Evol. Microbiol.">
        <title>The Global Catalogue of Microorganisms (GCM) 10K type strain sequencing project: providing services to taxonomists for standard genome sequencing and annotation.</title>
        <authorList>
            <consortium name="The Broad Institute Genomics Platform"/>
            <consortium name="The Broad Institute Genome Sequencing Center for Infectious Disease"/>
            <person name="Wu L."/>
            <person name="Ma J."/>
        </authorList>
    </citation>
    <scope>NUCLEOTIDE SEQUENCE [LARGE SCALE GENOMIC DNA]</scope>
    <source>
        <strain evidence="2">KCTC 33676</strain>
    </source>
</reference>
<organism evidence="1 2">
    <name type="scientific">Marinicrinis sediminis</name>
    <dbReference type="NCBI Taxonomy" id="1652465"/>
    <lineage>
        <taxon>Bacteria</taxon>
        <taxon>Bacillati</taxon>
        <taxon>Bacillota</taxon>
        <taxon>Bacilli</taxon>
        <taxon>Bacillales</taxon>
        <taxon>Paenibacillaceae</taxon>
    </lineage>
</organism>
<dbReference type="RefSeq" id="WP_379930359.1">
    <property type="nucleotide sequence ID" value="NZ_JBHUMM010000043.1"/>
</dbReference>
<comment type="caution">
    <text evidence="1">The sequence shown here is derived from an EMBL/GenBank/DDBJ whole genome shotgun (WGS) entry which is preliminary data.</text>
</comment>
<evidence type="ECO:0000313" key="1">
    <source>
        <dbReference type="EMBL" id="MFD2672797.1"/>
    </source>
</evidence>
<gene>
    <name evidence="1" type="ORF">ACFSUC_14610</name>
</gene>
<sequence length="249" mass="28736">MTNYKKMIDALEKTSEIEKRATTLLLDVKTEFEEAERQIKSDTRLSGEGKIEEIQRAKLQYGEKFLREAKKMREEFDKAAISAKVGAELVLNESHEKPASDTVIKTFEREFNDIKTKLLFTSPGECIEQITQFIEKQDNPYFAKIIKDQFASMVSDLLTSSGDERPELAIKVKKLYEDISNKALSDEQKKAAELSPHLDARYGADIFNNHIHKDTLVYLFDREIASFANRPDQYEFKLDERQDEPLQIG</sequence>
<name>A0ABW5RCL0_9BACL</name>
<protein>
    <submittedName>
        <fullName evidence="1">Uncharacterized protein</fullName>
    </submittedName>
</protein>
<keyword evidence="2" id="KW-1185">Reference proteome</keyword>
<dbReference type="Proteomes" id="UP001597497">
    <property type="component" value="Unassembled WGS sequence"/>
</dbReference>
<dbReference type="EMBL" id="JBHUMM010000043">
    <property type="protein sequence ID" value="MFD2672797.1"/>
    <property type="molecule type" value="Genomic_DNA"/>
</dbReference>